<protein>
    <recommendedName>
        <fullName evidence="4">SMODS and SLOG-associating 2TM effector domain-containing protein</fullName>
    </recommendedName>
</protein>
<keyword evidence="3" id="KW-1185">Reference proteome</keyword>
<dbReference type="KEGG" id="prag:EKN56_06430"/>
<name>A0A411WR91_9GAMM</name>
<feature type="transmembrane region" description="Helical" evidence="1">
    <location>
        <begin position="34"/>
        <end position="52"/>
    </location>
</feature>
<proteinExistence type="predicted"/>
<accession>A0A411WR91</accession>
<organism evidence="2 3">
    <name type="scientific">Limnobaculum zhutongyuii</name>
    <dbReference type="NCBI Taxonomy" id="2498113"/>
    <lineage>
        <taxon>Bacteria</taxon>
        <taxon>Pseudomonadati</taxon>
        <taxon>Pseudomonadota</taxon>
        <taxon>Gammaproteobacteria</taxon>
        <taxon>Enterobacterales</taxon>
        <taxon>Budviciaceae</taxon>
        <taxon>Limnobaculum</taxon>
    </lineage>
</organism>
<evidence type="ECO:0000313" key="3">
    <source>
        <dbReference type="Proteomes" id="UP000293154"/>
    </source>
</evidence>
<evidence type="ECO:0000256" key="1">
    <source>
        <dbReference type="SAM" id="Phobius"/>
    </source>
</evidence>
<dbReference type="AlphaFoldDB" id="A0A411WR91"/>
<keyword evidence="1" id="KW-0812">Transmembrane</keyword>
<reference evidence="2 3" key="1">
    <citation type="submission" date="2019-03" db="EMBL/GenBank/DDBJ databases">
        <title>Pragia sp. nov. isolated from the gut tract of Carduelis flavirostris.</title>
        <authorList>
            <person name="Ge Y."/>
        </authorList>
    </citation>
    <scope>NUCLEOTIDE SEQUENCE [LARGE SCALE GENOMIC DNA]</scope>
    <source>
        <strain evidence="2 3">CF-458</strain>
    </source>
</reference>
<keyword evidence="1" id="KW-0472">Membrane</keyword>
<dbReference type="EMBL" id="CP034752">
    <property type="protein sequence ID" value="QBH98697.1"/>
    <property type="molecule type" value="Genomic_DNA"/>
</dbReference>
<gene>
    <name evidence="2" type="ORF">EKN56_06430</name>
</gene>
<dbReference type="Proteomes" id="UP000293154">
    <property type="component" value="Chromosome"/>
</dbReference>
<keyword evidence="1" id="KW-1133">Transmembrane helix</keyword>
<feature type="transmembrane region" description="Helical" evidence="1">
    <location>
        <begin position="58"/>
        <end position="78"/>
    </location>
</feature>
<evidence type="ECO:0000313" key="2">
    <source>
        <dbReference type="EMBL" id="QBH98697.1"/>
    </source>
</evidence>
<evidence type="ECO:0008006" key="4">
    <source>
        <dbReference type="Google" id="ProtNLM"/>
    </source>
</evidence>
<dbReference type="OrthoDB" id="6891152at2"/>
<sequence>MKNLESDWEGLLFDIRRSVRYHNRRRAFYDRLDQLTNVIALVFGSATIYSVLTPQARNTWTVLSAASVTIFSAINLVVGSSQRARSHYDLAKRFFALEEEIIQVEKPTGKLLREMTTKRLSIEKDEPPVLRVLDCICYNEQVQAMAYGREQMIKIGWWQRLCSPFFDVRPDKMRRLSDLDTAK</sequence>